<organism evidence="2 3">
    <name type="scientific">Flaviflagellibacter deserti</name>
    <dbReference type="NCBI Taxonomy" id="2267266"/>
    <lineage>
        <taxon>Bacteria</taxon>
        <taxon>Pseudomonadati</taxon>
        <taxon>Pseudomonadota</taxon>
        <taxon>Alphaproteobacteria</taxon>
        <taxon>Hyphomicrobiales</taxon>
        <taxon>Flaviflagellibacter</taxon>
    </lineage>
</organism>
<dbReference type="EMBL" id="JBHSJF010000001">
    <property type="protein sequence ID" value="MFC5066399.1"/>
    <property type="molecule type" value="Genomic_DNA"/>
</dbReference>
<comment type="caution">
    <text evidence="2">The sequence shown here is derived from an EMBL/GenBank/DDBJ whole genome shotgun (WGS) entry which is preliminary data.</text>
</comment>
<sequence length="111" mass="12111">MSTSDSEPPVEPVFRNGTVTVVGIFLAFSLGFMSQWAGNPLPTQPIDAPIILLLSVGVVLQIYALARLLDLRSTERRVYNHAKNVFLVAVSIMSLGVVSALVIDLWRMQGN</sequence>
<feature type="transmembrane region" description="Helical" evidence="1">
    <location>
        <begin position="86"/>
        <end position="106"/>
    </location>
</feature>
<reference evidence="3" key="1">
    <citation type="journal article" date="2019" name="Int. J. Syst. Evol. Microbiol.">
        <title>The Global Catalogue of Microorganisms (GCM) 10K type strain sequencing project: providing services to taxonomists for standard genome sequencing and annotation.</title>
        <authorList>
            <consortium name="The Broad Institute Genomics Platform"/>
            <consortium name="The Broad Institute Genome Sequencing Center for Infectious Disease"/>
            <person name="Wu L."/>
            <person name="Ma J."/>
        </authorList>
    </citation>
    <scope>NUCLEOTIDE SEQUENCE [LARGE SCALE GENOMIC DNA]</scope>
    <source>
        <strain evidence="3">CGMCC 1.16444</strain>
    </source>
</reference>
<dbReference type="RefSeq" id="WP_114955198.1">
    <property type="nucleotide sequence ID" value="NZ_JBHSJF010000001.1"/>
</dbReference>
<name>A0ABV9YW13_9HYPH</name>
<dbReference type="Proteomes" id="UP001595796">
    <property type="component" value="Unassembled WGS sequence"/>
</dbReference>
<keyword evidence="1" id="KW-1133">Transmembrane helix</keyword>
<evidence type="ECO:0000313" key="2">
    <source>
        <dbReference type="EMBL" id="MFC5066399.1"/>
    </source>
</evidence>
<protein>
    <submittedName>
        <fullName evidence="2">Uncharacterized protein</fullName>
    </submittedName>
</protein>
<keyword evidence="1" id="KW-0812">Transmembrane</keyword>
<evidence type="ECO:0000256" key="1">
    <source>
        <dbReference type="SAM" id="Phobius"/>
    </source>
</evidence>
<feature type="transmembrane region" description="Helical" evidence="1">
    <location>
        <begin position="13"/>
        <end position="34"/>
    </location>
</feature>
<accession>A0ABV9YW13</accession>
<evidence type="ECO:0000313" key="3">
    <source>
        <dbReference type="Proteomes" id="UP001595796"/>
    </source>
</evidence>
<keyword evidence="3" id="KW-1185">Reference proteome</keyword>
<proteinExistence type="predicted"/>
<keyword evidence="1" id="KW-0472">Membrane</keyword>
<feature type="transmembrane region" description="Helical" evidence="1">
    <location>
        <begin position="46"/>
        <end position="66"/>
    </location>
</feature>
<gene>
    <name evidence="2" type="ORF">ACFPFW_00035</name>
</gene>